<evidence type="ECO:0000313" key="2">
    <source>
        <dbReference type="EMBL" id="OEF12757.1"/>
    </source>
</evidence>
<evidence type="ECO:0000313" key="3">
    <source>
        <dbReference type="Proteomes" id="UP000095059"/>
    </source>
</evidence>
<keyword evidence="1" id="KW-0472">Membrane</keyword>
<feature type="transmembrane region" description="Helical" evidence="1">
    <location>
        <begin position="6"/>
        <end position="28"/>
    </location>
</feature>
<sequence length="79" mass="9161">MDPSWVNAFMAIASFLTLLLTALITKLFSMTKELSDLKIHVAERYATKPEVKDLAERVERQIQTGFDQIYKLLEKREKS</sequence>
<dbReference type="RefSeq" id="WP_017020812.1">
    <property type="nucleotide sequence ID" value="NZ_AJYJ02000091.1"/>
</dbReference>
<keyword evidence="1" id="KW-1133">Transmembrane helix</keyword>
<gene>
    <name evidence="2" type="ORF">A1Q5_08555</name>
</gene>
<dbReference type="Proteomes" id="UP000095059">
    <property type="component" value="Unassembled WGS sequence"/>
</dbReference>
<organism evidence="2 3">
    <name type="scientific">Aliivibrio logei 5S-186</name>
    <dbReference type="NCBI Taxonomy" id="626086"/>
    <lineage>
        <taxon>Bacteria</taxon>
        <taxon>Pseudomonadati</taxon>
        <taxon>Pseudomonadota</taxon>
        <taxon>Gammaproteobacteria</taxon>
        <taxon>Vibrionales</taxon>
        <taxon>Vibrionaceae</taxon>
        <taxon>Aliivibrio</taxon>
    </lineage>
</organism>
<comment type="caution">
    <text evidence="2">The sequence shown here is derived from an EMBL/GenBank/DDBJ whole genome shotgun (WGS) entry which is preliminary data.</text>
</comment>
<evidence type="ECO:0000256" key="1">
    <source>
        <dbReference type="SAM" id="Phobius"/>
    </source>
</evidence>
<dbReference type="EMBL" id="AJYJ02000091">
    <property type="protein sequence ID" value="OEF12757.1"/>
    <property type="molecule type" value="Genomic_DNA"/>
</dbReference>
<keyword evidence="3" id="KW-1185">Reference proteome</keyword>
<name>A0ABX3AVY5_ALILO</name>
<reference evidence="2 3" key="1">
    <citation type="journal article" date="2012" name="Science">
        <title>Ecological populations of bacteria act as socially cohesive units of antibiotic production and resistance.</title>
        <authorList>
            <person name="Cordero O.X."/>
            <person name="Wildschutte H."/>
            <person name="Kirkup B."/>
            <person name="Proehl S."/>
            <person name="Ngo L."/>
            <person name="Hussain F."/>
            <person name="Le Roux F."/>
            <person name="Mincer T."/>
            <person name="Polz M.F."/>
        </authorList>
    </citation>
    <scope>NUCLEOTIDE SEQUENCE [LARGE SCALE GENOMIC DNA]</scope>
    <source>
        <strain evidence="2 3">5S-186</strain>
    </source>
</reference>
<accession>A0ABX3AVY5</accession>
<proteinExistence type="predicted"/>
<protein>
    <submittedName>
        <fullName evidence="2">Uncharacterized protein</fullName>
    </submittedName>
</protein>
<keyword evidence="1" id="KW-0812">Transmembrane</keyword>